<dbReference type="SUPFAM" id="SSF56219">
    <property type="entry name" value="DNase I-like"/>
    <property type="match status" value="1"/>
</dbReference>
<dbReference type="InterPro" id="IPR036691">
    <property type="entry name" value="Endo/exonu/phosph_ase_sf"/>
</dbReference>
<keyword evidence="2" id="KW-1185">Reference proteome</keyword>
<proteinExistence type="predicted"/>
<accession>A0A8K0DDH2</accession>
<evidence type="ECO:0000313" key="2">
    <source>
        <dbReference type="Proteomes" id="UP000801492"/>
    </source>
</evidence>
<reference evidence="1" key="1">
    <citation type="submission" date="2019-08" db="EMBL/GenBank/DDBJ databases">
        <title>The genome of the North American firefly Photinus pyralis.</title>
        <authorList>
            <consortium name="Photinus pyralis genome working group"/>
            <person name="Fallon T.R."/>
            <person name="Sander Lower S.E."/>
            <person name="Weng J.-K."/>
        </authorList>
    </citation>
    <scope>NUCLEOTIDE SEQUENCE</scope>
    <source>
        <strain evidence="1">TRF0915ILg1</strain>
        <tissue evidence="1">Whole body</tissue>
    </source>
</reference>
<name>A0A8K0DDH2_IGNLU</name>
<dbReference type="OrthoDB" id="6781856at2759"/>
<evidence type="ECO:0000313" key="1">
    <source>
        <dbReference type="EMBL" id="KAF2898720.1"/>
    </source>
</evidence>
<comment type="caution">
    <text evidence="1">The sequence shown here is derived from an EMBL/GenBank/DDBJ whole genome shotgun (WGS) entry which is preliminary data.</text>
</comment>
<dbReference type="Gene3D" id="3.60.10.10">
    <property type="entry name" value="Endonuclease/exonuclease/phosphatase"/>
    <property type="match status" value="1"/>
</dbReference>
<dbReference type="AlphaFoldDB" id="A0A8K0DDH2"/>
<gene>
    <name evidence="1" type="ORF">ILUMI_07454</name>
</gene>
<organism evidence="1 2">
    <name type="scientific">Ignelater luminosus</name>
    <name type="common">Cucubano</name>
    <name type="synonym">Pyrophorus luminosus</name>
    <dbReference type="NCBI Taxonomy" id="2038154"/>
    <lineage>
        <taxon>Eukaryota</taxon>
        <taxon>Metazoa</taxon>
        <taxon>Ecdysozoa</taxon>
        <taxon>Arthropoda</taxon>
        <taxon>Hexapoda</taxon>
        <taxon>Insecta</taxon>
        <taxon>Pterygota</taxon>
        <taxon>Neoptera</taxon>
        <taxon>Endopterygota</taxon>
        <taxon>Coleoptera</taxon>
        <taxon>Polyphaga</taxon>
        <taxon>Elateriformia</taxon>
        <taxon>Elateroidea</taxon>
        <taxon>Elateridae</taxon>
        <taxon>Agrypninae</taxon>
        <taxon>Pyrophorini</taxon>
        <taxon>Ignelater</taxon>
    </lineage>
</organism>
<dbReference type="EMBL" id="VTPC01003324">
    <property type="protein sequence ID" value="KAF2898720.1"/>
    <property type="molecule type" value="Genomic_DNA"/>
</dbReference>
<dbReference type="Proteomes" id="UP000801492">
    <property type="component" value="Unassembled WGS sequence"/>
</dbReference>
<protein>
    <submittedName>
        <fullName evidence="1">Uncharacterized protein</fullName>
    </submittedName>
</protein>
<sequence length="158" mass="17920">MAGKEVELVEEVEKMAGVQPNGCGRARVAFLVKRVLSRKEQQWKFINERIMVLVFKITDNSVLTLIASYASKEDALTDAKQQFYKNLQKVIKTAPGEVIIMCDMNSTVGNCMRGFHQVIGGYGEDTRNDNGKRKKTARFLIPYLFIEIFTNIPGRNQL</sequence>